<evidence type="ECO:0000259" key="5">
    <source>
        <dbReference type="PROSITE" id="PS50042"/>
    </source>
</evidence>
<sequence>MEMSVETLRRFIPLFRELDDGEAEKLCGAAITRLLPKRTAVIREGEEVEAVYFILQGLVKTFRTDEKGNEQIFSILKSGEVFPLTCRFDEDVHPATAVTVVETQLLSVPVKFLEGMFLSSSGFAYKMMGLMSGKIRELQDKLLRFNQRSVEDRGIAYLIQLAEHFGVEREGEVWIPVPMTHQELASTIGFTRESVSRLLTGLRKEGILMFSRKGFIVKDLLALKAKVCVKENCPHCRELMRREAELGVPARF</sequence>
<dbReference type="Proteomes" id="UP001306950">
    <property type="component" value="Unassembled WGS sequence"/>
</dbReference>
<reference evidence="7 8" key="1">
    <citation type="submission" date="2024-02" db="EMBL/GenBank/DDBJ databases">
        <title>A nitrogen-fixing paenibacillus bacterium.</title>
        <authorList>
            <person name="Zhang W.L."/>
            <person name="Chen S.F."/>
        </authorList>
    </citation>
    <scope>NUCLEOTIDE SEQUENCE [LARGE SCALE GENOMIC DNA]</scope>
    <source>
        <strain evidence="7 8">M1</strain>
    </source>
</reference>
<dbReference type="SMART" id="SM00419">
    <property type="entry name" value="HTH_CRP"/>
    <property type="match status" value="1"/>
</dbReference>
<dbReference type="SUPFAM" id="SSF46785">
    <property type="entry name" value="Winged helix' DNA-binding domain"/>
    <property type="match status" value="1"/>
</dbReference>
<dbReference type="RefSeq" id="WP_331848483.1">
    <property type="nucleotide sequence ID" value="NZ_JAZHPZ010000013.1"/>
</dbReference>
<dbReference type="InterPro" id="IPR012318">
    <property type="entry name" value="HTH_CRP"/>
</dbReference>
<dbReference type="InterPro" id="IPR036388">
    <property type="entry name" value="WH-like_DNA-bd_sf"/>
</dbReference>
<proteinExistence type="predicted"/>
<keyword evidence="3" id="KW-0010">Activator</keyword>
<evidence type="ECO:0000256" key="1">
    <source>
        <dbReference type="ARBA" id="ARBA00023015"/>
    </source>
</evidence>
<accession>A0ABU7VX50</accession>
<dbReference type="PANTHER" id="PTHR24567">
    <property type="entry name" value="CRP FAMILY TRANSCRIPTIONAL REGULATORY PROTEIN"/>
    <property type="match status" value="1"/>
</dbReference>
<dbReference type="CDD" id="cd00038">
    <property type="entry name" value="CAP_ED"/>
    <property type="match status" value="1"/>
</dbReference>
<dbReference type="Gene3D" id="1.10.10.10">
    <property type="entry name" value="Winged helix-like DNA-binding domain superfamily/Winged helix DNA-binding domain"/>
    <property type="match status" value="1"/>
</dbReference>
<dbReference type="PROSITE" id="PS50042">
    <property type="entry name" value="CNMP_BINDING_3"/>
    <property type="match status" value="1"/>
</dbReference>
<gene>
    <name evidence="7" type="ORF">V3851_20800</name>
</gene>
<dbReference type="PRINTS" id="PR00034">
    <property type="entry name" value="HTHCRP"/>
</dbReference>
<keyword evidence="2" id="KW-0238">DNA-binding</keyword>
<dbReference type="PANTHER" id="PTHR24567:SF26">
    <property type="entry name" value="REGULATORY PROTEIN YEIL"/>
    <property type="match status" value="1"/>
</dbReference>
<dbReference type="EMBL" id="JAZHPZ010000013">
    <property type="protein sequence ID" value="MEF2968276.1"/>
    <property type="molecule type" value="Genomic_DNA"/>
</dbReference>
<dbReference type="Pfam" id="PF13545">
    <property type="entry name" value="HTH_Crp_2"/>
    <property type="match status" value="1"/>
</dbReference>
<evidence type="ECO:0000256" key="2">
    <source>
        <dbReference type="ARBA" id="ARBA00023125"/>
    </source>
</evidence>
<dbReference type="InterPro" id="IPR036390">
    <property type="entry name" value="WH_DNA-bd_sf"/>
</dbReference>
<organism evidence="7 8">
    <name type="scientific">Paenibacillus haidiansis</name>
    <dbReference type="NCBI Taxonomy" id="1574488"/>
    <lineage>
        <taxon>Bacteria</taxon>
        <taxon>Bacillati</taxon>
        <taxon>Bacillota</taxon>
        <taxon>Bacilli</taxon>
        <taxon>Bacillales</taxon>
        <taxon>Paenibacillaceae</taxon>
        <taxon>Paenibacillus</taxon>
    </lineage>
</organism>
<dbReference type="PROSITE" id="PS51063">
    <property type="entry name" value="HTH_CRP_2"/>
    <property type="match status" value="1"/>
</dbReference>
<evidence type="ECO:0000256" key="3">
    <source>
        <dbReference type="ARBA" id="ARBA00023159"/>
    </source>
</evidence>
<name>A0ABU7VX50_9BACL</name>
<dbReference type="Gene3D" id="2.60.120.10">
    <property type="entry name" value="Jelly Rolls"/>
    <property type="match status" value="1"/>
</dbReference>
<dbReference type="InterPro" id="IPR000595">
    <property type="entry name" value="cNMP-bd_dom"/>
</dbReference>
<keyword evidence="1" id="KW-0805">Transcription regulation</keyword>
<keyword evidence="8" id="KW-1185">Reference proteome</keyword>
<evidence type="ECO:0000256" key="4">
    <source>
        <dbReference type="ARBA" id="ARBA00023163"/>
    </source>
</evidence>
<dbReference type="InterPro" id="IPR018490">
    <property type="entry name" value="cNMP-bd_dom_sf"/>
</dbReference>
<evidence type="ECO:0000313" key="7">
    <source>
        <dbReference type="EMBL" id="MEF2968276.1"/>
    </source>
</evidence>
<protein>
    <submittedName>
        <fullName evidence="7">Crp/Fnr family transcriptional regulator</fullName>
    </submittedName>
</protein>
<feature type="domain" description="HTH crp-type" evidence="6">
    <location>
        <begin position="148"/>
        <end position="221"/>
    </location>
</feature>
<feature type="domain" description="Cyclic nucleotide-binding" evidence="5">
    <location>
        <begin position="14"/>
        <end position="108"/>
    </location>
</feature>
<dbReference type="SMART" id="SM00100">
    <property type="entry name" value="cNMP"/>
    <property type="match status" value="1"/>
</dbReference>
<evidence type="ECO:0000313" key="8">
    <source>
        <dbReference type="Proteomes" id="UP001306950"/>
    </source>
</evidence>
<keyword evidence="4" id="KW-0804">Transcription</keyword>
<evidence type="ECO:0000259" key="6">
    <source>
        <dbReference type="PROSITE" id="PS51063"/>
    </source>
</evidence>
<dbReference type="InterPro" id="IPR050397">
    <property type="entry name" value="Env_Response_Regulators"/>
</dbReference>
<comment type="caution">
    <text evidence="7">The sequence shown here is derived from an EMBL/GenBank/DDBJ whole genome shotgun (WGS) entry which is preliminary data.</text>
</comment>
<dbReference type="InterPro" id="IPR014710">
    <property type="entry name" value="RmlC-like_jellyroll"/>
</dbReference>
<dbReference type="CDD" id="cd00092">
    <property type="entry name" value="HTH_CRP"/>
    <property type="match status" value="1"/>
</dbReference>
<dbReference type="Pfam" id="PF00027">
    <property type="entry name" value="cNMP_binding"/>
    <property type="match status" value="1"/>
</dbReference>
<dbReference type="SUPFAM" id="SSF51206">
    <property type="entry name" value="cAMP-binding domain-like"/>
    <property type="match status" value="1"/>
</dbReference>